<name>A0A8S9ZFA7_9BILA</name>
<evidence type="ECO:0000313" key="3">
    <source>
        <dbReference type="Proteomes" id="UP000605970"/>
    </source>
</evidence>
<accession>A0A8S9ZFA7</accession>
<protein>
    <submittedName>
        <fullName evidence="2">Uncharacterized protein</fullName>
    </submittedName>
</protein>
<keyword evidence="3" id="KW-1185">Reference proteome</keyword>
<feature type="region of interest" description="Disordered" evidence="1">
    <location>
        <begin position="267"/>
        <end position="286"/>
    </location>
</feature>
<comment type="caution">
    <text evidence="2">The sequence shown here is derived from an EMBL/GenBank/DDBJ whole genome shotgun (WGS) entry which is preliminary data.</text>
</comment>
<gene>
    <name evidence="2" type="ORF">Mgra_00008618</name>
</gene>
<feature type="region of interest" description="Disordered" evidence="1">
    <location>
        <begin position="180"/>
        <end position="211"/>
    </location>
</feature>
<dbReference type="EMBL" id="JABEBT010000116">
    <property type="protein sequence ID" value="KAF7631179.1"/>
    <property type="molecule type" value="Genomic_DNA"/>
</dbReference>
<evidence type="ECO:0000256" key="1">
    <source>
        <dbReference type="SAM" id="MobiDB-lite"/>
    </source>
</evidence>
<feature type="compositionally biased region" description="Basic and acidic residues" evidence="1">
    <location>
        <begin position="191"/>
        <end position="201"/>
    </location>
</feature>
<reference evidence="2" key="1">
    <citation type="journal article" date="2020" name="Ecol. Evol.">
        <title>Genome structure and content of the rice root-knot nematode (Meloidogyne graminicola).</title>
        <authorList>
            <person name="Phan N.T."/>
            <person name="Danchin E.G.J."/>
            <person name="Klopp C."/>
            <person name="Perfus-Barbeoch L."/>
            <person name="Kozlowski D.K."/>
            <person name="Koutsovoulos G.D."/>
            <person name="Lopez-Roques C."/>
            <person name="Bouchez O."/>
            <person name="Zahm M."/>
            <person name="Besnard G."/>
            <person name="Bellafiore S."/>
        </authorList>
    </citation>
    <scope>NUCLEOTIDE SEQUENCE</scope>
    <source>
        <strain evidence="2">VN-18</strain>
    </source>
</reference>
<dbReference type="Proteomes" id="UP000605970">
    <property type="component" value="Unassembled WGS sequence"/>
</dbReference>
<organism evidence="2 3">
    <name type="scientific">Meloidogyne graminicola</name>
    <dbReference type="NCBI Taxonomy" id="189291"/>
    <lineage>
        <taxon>Eukaryota</taxon>
        <taxon>Metazoa</taxon>
        <taxon>Ecdysozoa</taxon>
        <taxon>Nematoda</taxon>
        <taxon>Chromadorea</taxon>
        <taxon>Rhabditida</taxon>
        <taxon>Tylenchina</taxon>
        <taxon>Tylenchomorpha</taxon>
        <taxon>Tylenchoidea</taxon>
        <taxon>Meloidogynidae</taxon>
        <taxon>Meloidogyninae</taxon>
        <taxon>Meloidogyne</taxon>
    </lineage>
</organism>
<feature type="compositionally biased region" description="Polar residues" evidence="1">
    <location>
        <begin position="180"/>
        <end position="190"/>
    </location>
</feature>
<sequence length="316" mass="34989">MRNYNEANNNLKALWHETTGDVEFPQQNLNAPIMGIDNQNFRPKTLDLFSPPSAVEWHSEQISPLHFSSIPFIQDGNMTEIQQQNRRQRKILPVPLTTQKQHFLDFNDEIDCNNELDAQQLLGNLCCVSDDEYSRSSIISSNIDSGNESPPAASEDSTKVIFTPCVLNIQQSNKIIRTSQHTSALTSLEETQQRRSSESDKTTIVPINSASQPGPVVVEGINSTQARSCNKSTASSSLASILSSSSSNSATMALYPQSNVQKSAFLTNSNNKNTSPFNSQTTGTVTSMKEDTIIENKESTQPSVRLPVFERLFLNQ</sequence>
<evidence type="ECO:0000313" key="2">
    <source>
        <dbReference type="EMBL" id="KAF7631179.1"/>
    </source>
</evidence>
<dbReference type="AlphaFoldDB" id="A0A8S9ZFA7"/>
<proteinExistence type="predicted"/>